<comment type="similarity">
    <text evidence="1">Belongs to the thioesterase PaaI family.</text>
</comment>
<organism evidence="4 5">
    <name type="scientific">Paramagnetospirillum magnetotacticum MS-1</name>
    <dbReference type="NCBI Taxonomy" id="272627"/>
    <lineage>
        <taxon>Bacteria</taxon>
        <taxon>Pseudomonadati</taxon>
        <taxon>Pseudomonadota</taxon>
        <taxon>Alphaproteobacteria</taxon>
        <taxon>Rhodospirillales</taxon>
        <taxon>Magnetospirillaceae</taxon>
        <taxon>Paramagnetospirillum</taxon>
    </lineage>
</organism>
<protein>
    <submittedName>
        <fullName evidence="4">Thioesterase family protein</fullName>
    </submittedName>
</protein>
<name>A0A0C2YBG3_PARME</name>
<reference evidence="4 5" key="1">
    <citation type="submission" date="2015-01" db="EMBL/GenBank/DDBJ databases">
        <title>Genome Sequence of Magnetospirillum magnetotacticum Strain MS-1.</title>
        <authorList>
            <person name="Marinov G.K."/>
            <person name="Smalley M.D."/>
            <person name="DeSalvo G."/>
        </authorList>
    </citation>
    <scope>NUCLEOTIDE SEQUENCE [LARGE SCALE GENOMIC DNA]</scope>
    <source>
        <strain evidence="4 5">MS-1</strain>
    </source>
</reference>
<gene>
    <name evidence="4" type="ORF">CCC_00130</name>
</gene>
<dbReference type="AlphaFoldDB" id="A0A0C2YBG3"/>
<evidence type="ECO:0000256" key="1">
    <source>
        <dbReference type="ARBA" id="ARBA00008324"/>
    </source>
</evidence>
<dbReference type="RefSeq" id="WP_009870737.1">
    <property type="nucleotide sequence ID" value="NZ_JXSL01000030.1"/>
</dbReference>
<dbReference type="InterPro" id="IPR029069">
    <property type="entry name" value="HotDog_dom_sf"/>
</dbReference>
<keyword evidence="5" id="KW-1185">Reference proteome</keyword>
<dbReference type="EMBL" id="JXSL01000030">
    <property type="protein sequence ID" value="KIL97069.1"/>
    <property type="molecule type" value="Genomic_DNA"/>
</dbReference>
<dbReference type="InterPro" id="IPR003736">
    <property type="entry name" value="PAAI_dom"/>
</dbReference>
<dbReference type="STRING" id="272627.CCC_00130"/>
<comment type="caution">
    <text evidence="4">The sequence shown here is derived from an EMBL/GenBank/DDBJ whole genome shotgun (WGS) entry which is preliminary data.</text>
</comment>
<dbReference type="OrthoDB" id="9805304at2"/>
<dbReference type="PANTHER" id="PTHR21660">
    <property type="entry name" value="THIOESTERASE SUPERFAMILY MEMBER-RELATED"/>
    <property type="match status" value="1"/>
</dbReference>
<proteinExistence type="inferred from homology"/>
<evidence type="ECO:0000313" key="4">
    <source>
        <dbReference type="EMBL" id="KIL97069.1"/>
    </source>
</evidence>
<feature type="domain" description="Thioesterase" evidence="3">
    <location>
        <begin position="51"/>
        <end position="123"/>
    </location>
</feature>
<dbReference type="InterPro" id="IPR039298">
    <property type="entry name" value="ACOT13"/>
</dbReference>
<dbReference type="Proteomes" id="UP000031971">
    <property type="component" value="Unassembled WGS sequence"/>
</dbReference>
<dbReference type="SUPFAM" id="SSF54637">
    <property type="entry name" value="Thioesterase/thiol ester dehydrase-isomerase"/>
    <property type="match status" value="1"/>
</dbReference>
<dbReference type="Pfam" id="PF03061">
    <property type="entry name" value="4HBT"/>
    <property type="match status" value="1"/>
</dbReference>
<dbReference type="Gene3D" id="3.10.129.10">
    <property type="entry name" value="Hotdog Thioesterase"/>
    <property type="match status" value="1"/>
</dbReference>
<evidence type="ECO:0000259" key="3">
    <source>
        <dbReference type="Pfam" id="PF03061"/>
    </source>
</evidence>
<dbReference type="InterPro" id="IPR006683">
    <property type="entry name" value="Thioestr_dom"/>
</dbReference>
<evidence type="ECO:0000256" key="2">
    <source>
        <dbReference type="ARBA" id="ARBA00022801"/>
    </source>
</evidence>
<evidence type="ECO:0000313" key="5">
    <source>
        <dbReference type="Proteomes" id="UP000031971"/>
    </source>
</evidence>
<dbReference type="GO" id="GO:0047617">
    <property type="term" value="F:fatty acyl-CoA hydrolase activity"/>
    <property type="evidence" value="ECO:0007669"/>
    <property type="project" value="InterPro"/>
</dbReference>
<sequence>MSAISAEQFNALLMEKLPMARDLAIRAETLGKGTARLVMPFGPHLTRPVDVVCGPALMTLADVALYAAVLTQIGQQEMAVTSNLNISFLRKAERCDIIAEASLLKLGRRLAMGAVELIAAGTDELVAHVTATYAIP</sequence>
<dbReference type="NCBIfam" id="TIGR00369">
    <property type="entry name" value="unchar_dom_1"/>
    <property type="match status" value="1"/>
</dbReference>
<dbReference type="CDD" id="cd03443">
    <property type="entry name" value="PaaI_thioesterase"/>
    <property type="match status" value="1"/>
</dbReference>
<dbReference type="PANTHER" id="PTHR21660:SF1">
    <property type="entry name" value="ACYL-COENZYME A THIOESTERASE 13"/>
    <property type="match status" value="1"/>
</dbReference>
<keyword evidence="2" id="KW-0378">Hydrolase</keyword>
<accession>A0A0C2YBG3</accession>